<dbReference type="InterPro" id="IPR025351">
    <property type="entry name" value="Pvc16_N"/>
</dbReference>
<proteinExistence type="predicted"/>
<dbReference type="RefSeq" id="WP_274687035.1">
    <property type="nucleotide sequence ID" value="NZ_JAPMOU010000002.1"/>
</dbReference>
<organism evidence="2 3">
    <name type="scientific">Spartinivicinus poritis</name>
    <dbReference type="NCBI Taxonomy" id="2994640"/>
    <lineage>
        <taxon>Bacteria</taxon>
        <taxon>Pseudomonadati</taxon>
        <taxon>Pseudomonadota</taxon>
        <taxon>Gammaproteobacteria</taxon>
        <taxon>Oceanospirillales</taxon>
        <taxon>Zooshikellaceae</taxon>
        <taxon>Spartinivicinus</taxon>
    </lineage>
</organism>
<dbReference type="EMBL" id="JAPMOU010000002">
    <property type="protein sequence ID" value="MDE1460663.1"/>
    <property type="molecule type" value="Genomic_DNA"/>
</dbReference>
<accession>A0ABT5U5A5</accession>
<evidence type="ECO:0000313" key="2">
    <source>
        <dbReference type="EMBL" id="MDE1460663.1"/>
    </source>
</evidence>
<evidence type="ECO:0000259" key="1">
    <source>
        <dbReference type="Pfam" id="PF14065"/>
    </source>
</evidence>
<feature type="domain" description="Pvc16 N-terminal" evidence="1">
    <location>
        <begin position="9"/>
        <end position="168"/>
    </location>
</feature>
<dbReference type="Proteomes" id="UP001528823">
    <property type="component" value="Unassembled WGS sequence"/>
</dbReference>
<evidence type="ECO:0000313" key="3">
    <source>
        <dbReference type="Proteomes" id="UP001528823"/>
    </source>
</evidence>
<name>A0ABT5U5A5_9GAMM</name>
<reference evidence="2 3" key="1">
    <citation type="submission" date="2022-11" db="EMBL/GenBank/DDBJ databases">
        <title>Spartinivicinus poritis sp. nov., isolated from scleractinian coral Porites lutea.</title>
        <authorList>
            <person name="Zhang G."/>
            <person name="Cai L."/>
            <person name="Wei Q."/>
        </authorList>
    </citation>
    <scope>NUCLEOTIDE SEQUENCE [LARGE SCALE GENOMIC DNA]</scope>
    <source>
        <strain evidence="2 3">A2-2</strain>
    </source>
</reference>
<keyword evidence="3" id="KW-1185">Reference proteome</keyword>
<sequence length="184" mass="21277">MIDESVKFIVGQLNQSLKAQYDVSEDMVIISNLSDKSAVFTNNHLVAMLVNIERDTYPQHSIGNKHYNVLNGKRPVFLNLYLMFIATHEGEKYIEALRFISSTIEFFQDNPVFERSAYAEVPSSIEKMILDIENLNLRELHNIWTLVTGRYMPSVLYRVRTIPFDNGMTRPVTTIKETDSRVIK</sequence>
<dbReference type="Pfam" id="PF14065">
    <property type="entry name" value="Pvc16_N"/>
    <property type="match status" value="1"/>
</dbReference>
<protein>
    <submittedName>
        <fullName evidence="2">DUF4255 domain-containing protein</fullName>
    </submittedName>
</protein>
<comment type="caution">
    <text evidence="2">The sequence shown here is derived from an EMBL/GenBank/DDBJ whole genome shotgun (WGS) entry which is preliminary data.</text>
</comment>
<gene>
    <name evidence="2" type="ORF">ORQ98_01660</name>
</gene>